<dbReference type="RefSeq" id="WP_075615935.1">
    <property type="nucleotide sequence ID" value="NZ_JACIED010000004.1"/>
</dbReference>
<dbReference type="AlphaFoldDB" id="A0A1Q9A1Z5"/>
<proteinExistence type="predicted"/>
<dbReference type="OrthoDB" id="8290881at2"/>
<evidence type="ECO:0000313" key="3">
    <source>
        <dbReference type="Proteomes" id="UP000185598"/>
    </source>
</evidence>
<evidence type="ECO:0000313" key="2">
    <source>
        <dbReference type="EMBL" id="OLP48622.1"/>
    </source>
</evidence>
<evidence type="ECO:0000313" key="4">
    <source>
        <dbReference type="Proteomes" id="UP000544107"/>
    </source>
</evidence>
<evidence type="ECO:0000313" key="1">
    <source>
        <dbReference type="EMBL" id="MBB4009076.1"/>
    </source>
</evidence>
<name>A0A1Q9A1Z5_9HYPH</name>
<dbReference type="Proteomes" id="UP000544107">
    <property type="component" value="Unassembled WGS sequence"/>
</dbReference>
<reference evidence="2 3" key="1">
    <citation type="submission" date="2016-09" db="EMBL/GenBank/DDBJ databases">
        <title>Rhizobium oryziradicis sp. nov., isolated from the root of rice.</title>
        <authorList>
            <person name="Zhao J."/>
            <person name="Zhang X."/>
        </authorList>
    </citation>
    <scope>NUCLEOTIDE SEQUENCE [LARGE SCALE GENOMIC DNA]</scope>
    <source>
        <strain evidence="2 3">14971</strain>
    </source>
</reference>
<comment type="caution">
    <text evidence="2">The sequence shown here is derived from an EMBL/GenBank/DDBJ whole genome shotgun (WGS) entry which is preliminary data.</text>
</comment>
<organism evidence="2 3">
    <name type="scientific">Allorhizobium taibaishanense</name>
    <dbReference type="NCBI Taxonomy" id="887144"/>
    <lineage>
        <taxon>Bacteria</taxon>
        <taxon>Pseudomonadati</taxon>
        <taxon>Pseudomonadota</taxon>
        <taxon>Alphaproteobacteria</taxon>
        <taxon>Hyphomicrobiales</taxon>
        <taxon>Rhizobiaceae</taxon>
        <taxon>Rhizobium/Agrobacterium group</taxon>
        <taxon>Allorhizobium</taxon>
    </lineage>
</organism>
<reference evidence="1 4" key="2">
    <citation type="submission" date="2020-08" db="EMBL/GenBank/DDBJ databases">
        <title>Genomic Encyclopedia of Type Strains, Phase IV (KMG-IV): sequencing the most valuable type-strain genomes for metagenomic binning, comparative biology and taxonomic classification.</title>
        <authorList>
            <person name="Goeker M."/>
        </authorList>
    </citation>
    <scope>NUCLEOTIDE SEQUENCE [LARGE SCALE GENOMIC DNA]</scope>
    <source>
        <strain evidence="1 4">DSM 100021</strain>
    </source>
</reference>
<dbReference type="EMBL" id="MKIN01000023">
    <property type="protein sequence ID" value="OLP48622.1"/>
    <property type="molecule type" value="Genomic_DNA"/>
</dbReference>
<keyword evidence="3" id="KW-1185">Reference proteome</keyword>
<sequence>MRRFWPNEHSFLLDDAEEVDVHLQPVVQDDGSPGKVVNRKALKVRVSQEDFEKIWPLAEARYRLSGRLSGKAITLITNNPHYKSWHPADGGSVETISDSGKRYQSRYVIVHFLLDDVRETVEA</sequence>
<dbReference type="Proteomes" id="UP000185598">
    <property type="component" value="Unassembled WGS sequence"/>
</dbReference>
<gene>
    <name evidence="2" type="ORF">BJF91_01365</name>
    <name evidence="1" type="ORF">GGQ71_003358</name>
</gene>
<accession>A0A1Q9A1Z5</accession>
<dbReference type="EMBL" id="JACIED010000004">
    <property type="protein sequence ID" value="MBB4009076.1"/>
    <property type="molecule type" value="Genomic_DNA"/>
</dbReference>
<protein>
    <submittedName>
        <fullName evidence="2">Uncharacterized protein</fullName>
    </submittedName>
</protein>